<dbReference type="GO" id="GO:0005634">
    <property type="term" value="C:nucleus"/>
    <property type="evidence" value="ECO:0007669"/>
    <property type="project" value="UniProtKB-SubCell"/>
</dbReference>
<proteinExistence type="predicted"/>
<dbReference type="Pfam" id="PF15303">
    <property type="entry name" value="RNF111_N"/>
    <property type="match status" value="1"/>
</dbReference>
<feature type="region of interest" description="Disordered" evidence="3">
    <location>
        <begin position="373"/>
        <end position="405"/>
    </location>
</feature>
<sequence>MQMADMQKNEKSVDLDTVSGCLTDGLGQNKPLKTQMASLPEEQGDGPLQTEPGLLSMPCLLLESQTDSPESQPTSTESVKLLSSGQTYESDSSNQCMPSPTSSGHMADSDTLSSGEEDASTQSVALGTAEEDTPTLQAPDQTATGVRKSRRIRSESEPSSTTAMAAKKNRWQPNKGERQPNGRHTKAIVHWSQKQKDRMRSLRQKREAAARKKHSLLQDSSTSDSDMTCDSSSGSSDDVEEASGSRETFIAGRPAGLSRTEGSVGGAGQTPGLVGSSASWDRNGLGSVLEEAMTRFAVMQRRTEERFRVWMELTQLHSDKESSNHSSDPRDPKWHEQRAPRPPTPNSLLPSSEPREHTEPCVNHLQNVNTELIPLNNNPSQLDSQNGNLSAQETKLNQYEKSILD</sequence>
<feature type="compositionally biased region" description="Low complexity" evidence="3">
    <location>
        <begin position="219"/>
        <end position="236"/>
    </location>
</feature>
<feature type="region of interest" description="Disordered" evidence="3">
    <location>
        <begin position="318"/>
        <end position="359"/>
    </location>
</feature>
<keyword evidence="2" id="KW-0539">Nucleus</keyword>
<organism evidence="5 6">
    <name type="scientific">Megalops atlanticus</name>
    <name type="common">Tarpon</name>
    <name type="synonym">Clupea gigantea</name>
    <dbReference type="NCBI Taxonomy" id="7932"/>
    <lineage>
        <taxon>Eukaryota</taxon>
        <taxon>Metazoa</taxon>
        <taxon>Chordata</taxon>
        <taxon>Craniata</taxon>
        <taxon>Vertebrata</taxon>
        <taxon>Euteleostomi</taxon>
        <taxon>Actinopterygii</taxon>
        <taxon>Neopterygii</taxon>
        <taxon>Teleostei</taxon>
        <taxon>Elopiformes</taxon>
        <taxon>Megalopidae</taxon>
        <taxon>Megalops</taxon>
    </lineage>
</organism>
<dbReference type="InterPro" id="IPR029306">
    <property type="entry name" value="RNF111_N"/>
</dbReference>
<evidence type="ECO:0000259" key="4">
    <source>
        <dbReference type="Pfam" id="PF15303"/>
    </source>
</evidence>
<protein>
    <recommendedName>
        <fullName evidence="4">E3 ubiquitin-protein ligase Arkadia N-terminal domain-containing protein</fullName>
    </recommendedName>
</protein>
<dbReference type="InterPro" id="IPR051073">
    <property type="entry name" value="ZNRF3_Arkadia_E3_ligases"/>
</dbReference>
<feature type="compositionally biased region" description="Polar residues" evidence="3">
    <location>
        <begin position="134"/>
        <end position="144"/>
    </location>
</feature>
<evidence type="ECO:0000313" key="6">
    <source>
        <dbReference type="Proteomes" id="UP001046870"/>
    </source>
</evidence>
<accession>A0A9D3QDI4</accession>
<gene>
    <name evidence="5" type="ORF">MATL_G00066740</name>
</gene>
<feature type="compositionally biased region" description="Polar residues" evidence="3">
    <location>
        <begin position="63"/>
        <end position="125"/>
    </location>
</feature>
<feature type="region of interest" description="Disordered" evidence="3">
    <location>
        <begin position="1"/>
        <end position="278"/>
    </location>
</feature>
<evidence type="ECO:0000256" key="1">
    <source>
        <dbReference type="ARBA" id="ARBA00004123"/>
    </source>
</evidence>
<name>A0A9D3QDI4_MEGAT</name>
<reference evidence="5" key="1">
    <citation type="submission" date="2021-01" db="EMBL/GenBank/DDBJ databases">
        <authorList>
            <person name="Zahm M."/>
            <person name="Roques C."/>
            <person name="Cabau C."/>
            <person name="Klopp C."/>
            <person name="Donnadieu C."/>
            <person name="Jouanno E."/>
            <person name="Lampietro C."/>
            <person name="Louis A."/>
            <person name="Herpin A."/>
            <person name="Echchiki A."/>
            <person name="Berthelot C."/>
            <person name="Parey E."/>
            <person name="Roest-Crollius H."/>
            <person name="Braasch I."/>
            <person name="Postlethwait J."/>
            <person name="Bobe J."/>
            <person name="Montfort J."/>
            <person name="Bouchez O."/>
            <person name="Begum T."/>
            <person name="Mejri S."/>
            <person name="Adams A."/>
            <person name="Chen W.-J."/>
            <person name="Guiguen Y."/>
        </authorList>
    </citation>
    <scope>NUCLEOTIDE SEQUENCE</scope>
    <source>
        <strain evidence="5">YG-15Mar2019-1</strain>
        <tissue evidence="5">Brain</tissue>
    </source>
</reference>
<feature type="compositionally biased region" description="Basic and acidic residues" evidence="3">
    <location>
        <begin position="194"/>
        <end position="210"/>
    </location>
</feature>
<dbReference type="Proteomes" id="UP001046870">
    <property type="component" value="Chromosome 4"/>
</dbReference>
<evidence type="ECO:0000313" key="5">
    <source>
        <dbReference type="EMBL" id="KAG7481431.1"/>
    </source>
</evidence>
<comment type="subcellular location">
    <subcellularLocation>
        <location evidence="1">Nucleus</location>
    </subcellularLocation>
</comment>
<comment type="caution">
    <text evidence="5">The sequence shown here is derived from an EMBL/GenBank/DDBJ whole genome shotgun (WGS) entry which is preliminary data.</text>
</comment>
<dbReference type="AlphaFoldDB" id="A0A9D3QDI4"/>
<dbReference type="EMBL" id="JAFDVH010000004">
    <property type="protein sequence ID" value="KAG7481431.1"/>
    <property type="molecule type" value="Genomic_DNA"/>
</dbReference>
<dbReference type="OrthoDB" id="9938906at2759"/>
<evidence type="ECO:0000256" key="3">
    <source>
        <dbReference type="SAM" id="MobiDB-lite"/>
    </source>
</evidence>
<feature type="domain" description="E3 ubiquitin-protein ligase Arkadia N-terminal" evidence="4">
    <location>
        <begin position="84"/>
        <end position="241"/>
    </location>
</feature>
<dbReference type="PANTHER" id="PTHR16200">
    <property type="entry name" value="RING ZINC FINGER"/>
    <property type="match status" value="1"/>
</dbReference>
<evidence type="ECO:0000256" key="2">
    <source>
        <dbReference type="ARBA" id="ARBA00023242"/>
    </source>
</evidence>
<keyword evidence="6" id="KW-1185">Reference proteome</keyword>
<feature type="compositionally biased region" description="Basic and acidic residues" evidence="3">
    <location>
        <begin position="318"/>
        <end position="339"/>
    </location>
</feature>